<evidence type="ECO:0000313" key="2">
    <source>
        <dbReference type="Proteomes" id="UP000494040"/>
    </source>
</evidence>
<dbReference type="Proteomes" id="UP000494040">
    <property type="component" value="Unassembled WGS sequence"/>
</dbReference>
<dbReference type="OrthoDB" id="7669009at2759"/>
<name>A0A8I6RSD0_CIMLE</name>
<dbReference type="AlphaFoldDB" id="A0A8I6RSD0"/>
<dbReference type="EnsemblMetazoa" id="XM_014393658.2">
    <property type="protein sequence ID" value="XP_014249144.1"/>
    <property type="gene ID" value="LOC106666460"/>
</dbReference>
<accession>A0A8I6RSD0</accession>
<protein>
    <submittedName>
        <fullName evidence="1">Uncharacterized protein</fullName>
    </submittedName>
</protein>
<sequence>MLEKMNRTGEMGGVELVCRLVAATPPYLYSPAGPPHSYFFSELLRGLVAKRCASPPSPDSSKRIRLMSRGSAFVAPSIGTSVTPVRPANQLAPTTNPLATSYILPRLKDVYTKVTEEKKQKEPLPAVIGLELVVDYVKHEKEPAKH</sequence>
<dbReference type="KEGG" id="clec:106666460"/>
<reference evidence="1" key="1">
    <citation type="submission" date="2022-01" db="UniProtKB">
        <authorList>
            <consortium name="EnsemblMetazoa"/>
        </authorList>
    </citation>
    <scope>IDENTIFICATION</scope>
</reference>
<evidence type="ECO:0000313" key="1">
    <source>
        <dbReference type="EnsemblMetazoa" id="XP_014249144.1"/>
    </source>
</evidence>
<proteinExistence type="predicted"/>
<dbReference type="RefSeq" id="XP_014249144.1">
    <property type="nucleotide sequence ID" value="XM_014393658.2"/>
</dbReference>
<keyword evidence="2" id="KW-1185">Reference proteome</keyword>
<dbReference type="GeneID" id="106666460"/>
<organism evidence="1 2">
    <name type="scientific">Cimex lectularius</name>
    <name type="common">Bed bug</name>
    <name type="synonym">Acanthia lectularia</name>
    <dbReference type="NCBI Taxonomy" id="79782"/>
    <lineage>
        <taxon>Eukaryota</taxon>
        <taxon>Metazoa</taxon>
        <taxon>Ecdysozoa</taxon>
        <taxon>Arthropoda</taxon>
        <taxon>Hexapoda</taxon>
        <taxon>Insecta</taxon>
        <taxon>Pterygota</taxon>
        <taxon>Neoptera</taxon>
        <taxon>Paraneoptera</taxon>
        <taxon>Hemiptera</taxon>
        <taxon>Heteroptera</taxon>
        <taxon>Panheteroptera</taxon>
        <taxon>Cimicomorpha</taxon>
        <taxon>Cimicidae</taxon>
        <taxon>Cimex</taxon>
    </lineage>
</organism>